<evidence type="ECO:0000313" key="2">
    <source>
        <dbReference type="Proteomes" id="UP000572754"/>
    </source>
</evidence>
<reference evidence="2" key="1">
    <citation type="journal article" date="2020" name="BMC Genomics">
        <title>Correction to: Identification and distribution of gene clusters required for synthesis of sphingolipid metabolism inhibitors in diverse species of the filamentous fungus Fusarium.</title>
        <authorList>
            <person name="Kim H.S."/>
            <person name="Lohmar J.M."/>
            <person name="Busman M."/>
            <person name="Brown D.W."/>
            <person name="Naumann T.A."/>
            <person name="Divon H.H."/>
            <person name="Lysoe E."/>
            <person name="Uhlig S."/>
            <person name="Proctor R.H."/>
        </authorList>
    </citation>
    <scope>NUCLEOTIDE SEQUENCE [LARGE SCALE GENOMIC DNA]</scope>
    <source>
        <strain evidence="2">NRRL 25331</strain>
    </source>
</reference>
<dbReference type="Proteomes" id="UP000572754">
    <property type="component" value="Unassembled WGS sequence"/>
</dbReference>
<gene>
    <name evidence="1" type="ORF">FCIRC_6414</name>
</gene>
<protein>
    <submittedName>
        <fullName evidence="1">Uncharacterized protein</fullName>
    </submittedName>
</protein>
<dbReference type="AlphaFoldDB" id="A0A8H5TUJ4"/>
<accession>A0A8H5TUJ4</accession>
<dbReference type="EMBL" id="JAAQPE010000211">
    <property type="protein sequence ID" value="KAF5678640.1"/>
    <property type="molecule type" value="Genomic_DNA"/>
</dbReference>
<keyword evidence="2" id="KW-1185">Reference proteome</keyword>
<reference evidence="1 2" key="2">
    <citation type="submission" date="2020-05" db="EMBL/GenBank/DDBJ databases">
        <title>Identification and distribution of gene clusters putatively required for synthesis of sphingolipid metabolism inhibitors in phylogenetically diverse species of the filamentous fungus Fusarium.</title>
        <authorList>
            <person name="Kim H.-S."/>
            <person name="Busman M."/>
            <person name="Brown D.W."/>
            <person name="Divon H."/>
            <person name="Uhlig S."/>
            <person name="Proctor R.H."/>
        </authorList>
    </citation>
    <scope>NUCLEOTIDE SEQUENCE [LARGE SCALE GENOMIC DNA]</scope>
    <source>
        <strain evidence="1 2">NRRL 25331</strain>
    </source>
</reference>
<organism evidence="1 2">
    <name type="scientific">Fusarium circinatum</name>
    <name type="common">Pitch canker fungus</name>
    <name type="synonym">Gibberella circinata</name>
    <dbReference type="NCBI Taxonomy" id="48490"/>
    <lineage>
        <taxon>Eukaryota</taxon>
        <taxon>Fungi</taxon>
        <taxon>Dikarya</taxon>
        <taxon>Ascomycota</taxon>
        <taxon>Pezizomycotina</taxon>
        <taxon>Sordariomycetes</taxon>
        <taxon>Hypocreomycetidae</taxon>
        <taxon>Hypocreales</taxon>
        <taxon>Nectriaceae</taxon>
        <taxon>Fusarium</taxon>
        <taxon>Fusarium fujikuroi species complex</taxon>
    </lineage>
</organism>
<name>A0A8H5TUJ4_FUSCI</name>
<comment type="caution">
    <text evidence="1">The sequence shown here is derived from an EMBL/GenBank/DDBJ whole genome shotgun (WGS) entry which is preliminary data.</text>
</comment>
<proteinExistence type="predicted"/>
<evidence type="ECO:0000313" key="1">
    <source>
        <dbReference type="EMBL" id="KAF5678640.1"/>
    </source>
</evidence>
<sequence length="236" mass="26633">MDASTESVKEEDLPEAALWANLRLETYLAVVTQAPLPPNLQWLCADRIGAPVDDRDWANLMLLHLTEIIRYCFSDNKDTENYAALLKDTSIWFDSKPDSFDPIYTCIHSDEQVLPDICLYSEPVAAALQYYHLGRMLLISHDPRLPKIGLAKNRAMKRIELEMKTDTRIVCAIAVGMGEDSPTYLTACMAIALVGDLFDERAEQNALLCVVANATDRFGWPTSYIKDSLKKTWGWV</sequence>